<dbReference type="EMBL" id="CP119321">
    <property type="protein sequence ID" value="WEK13470.1"/>
    <property type="molecule type" value="Genomic_DNA"/>
</dbReference>
<dbReference type="PANTHER" id="PTHR32494">
    <property type="entry name" value="ALLANTOATE DEIMINASE-RELATED"/>
    <property type="match status" value="1"/>
</dbReference>
<dbReference type="NCBIfam" id="NF006770">
    <property type="entry name" value="PRK09290.1-4"/>
    <property type="match status" value="1"/>
</dbReference>
<evidence type="ECO:0000256" key="1">
    <source>
        <dbReference type="ARBA" id="ARBA00006153"/>
    </source>
</evidence>
<keyword evidence="2" id="KW-0378">Hydrolase</keyword>
<comment type="similarity">
    <text evidence="1">Belongs to the peptidase M20 family.</text>
</comment>
<dbReference type="Gene3D" id="3.30.70.360">
    <property type="match status" value="1"/>
</dbReference>
<name>A0AAJ5W342_9MICO</name>
<keyword evidence="3" id="KW-0479">Metal-binding</keyword>
<dbReference type="Gene3D" id="3.40.630.10">
    <property type="entry name" value="Zn peptidases"/>
    <property type="match status" value="1"/>
</dbReference>
<accession>A0AAJ5W342</accession>
<dbReference type="Proteomes" id="UP001213972">
    <property type="component" value="Chromosome"/>
</dbReference>
<gene>
    <name evidence="5" type="ORF">P0Y48_13575</name>
</gene>
<feature type="binding site" evidence="4">
    <location>
        <position position="275"/>
    </location>
    <ligand>
        <name>allantoate</name>
        <dbReference type="ChEBI" id="CHEBI:17536"/>
    </ligand>
</feature>
<dbReference type="GO" id="GO:0046872">
    <property type="term" value="F:metal ion binding"/>
    <property type="evidence" value="ECO:0007669"/>
    <property type="project" value="UniProtKB-KW"/>
</dbReference>
<reference evidence="5" key="1">
    <citation type="submission" date="2023-03" db="EMBL/GenBank/DDBJ databases">
        <title>Andean soil-derived lignocellulolytic bacterial consortium as a source of novel taxa and putative plastic-active enzymes.</title>
        <authorList>
            <person name="Diaz-Garcia L."/>
            <person name="Chuvochina M."/>
            <person name="Feuerriegel G."/>
            <person name="Bunk B."/>
            <person name="Sproer C."/>
            <person name="Streit W.R."/>
            <person name="Rodriguez L.M."/>
            <person name="Overmann J."/>
            <person name="Jimenez D.J."/>
        </authorList>
    </citation>
    <scope>NUCLEOTIDE SEQUENCE</scope>
    <source>
        <strain evidence="5">MAG 4610</strain>
    </source>
</reference>
<evidence type="ECO:0000256" key="4">
    <source>
        <dbReference type="PIRSR" id="PIRSR001235-2"/>
    </source>
</evidence>
<sequence length="397" mass="41481">MSSTAKDGLLAGLSEIADVGRDTQRGGYSRHLWQAADLELREWFAGRATALGLDVETDRNGNLWAWWGPPGDDAVVTGSHLDSVPGGGPFDGPLGIETAFQAVERLRQRGVVPRRPVAVVAFAEEEGSRFGVACLGSQLMTGAISPDRVRALRDADGATFADAARRVGFDTAHLGRDPEALARIGVFLELHVEQGRGLIDLGAPVAIASRILAHGRWTLTFRGQGNHAGATLMSDRDDPMIAAARAVLEVREAALAIPGSRATVGRLLAVPGGSNVIASSVSLTLDARAASDEETRALVASIADRVGASEFAENSWSPEVHFDRVLASRLTDAIGDVPVLPSGAGHDAGVLSPVVPTAMIFVRNPTGVSHAPEEYAELDDCLAGVAALESVVGSMIA</sequence>
<dbReference type="InterPro" id="IPR036264">
    <property type="entry name" value="Bact_exopeptidase_dim_dom"/>
</dbReference>
<proteinExistence type="inferred from homology"/>
<dbReference type="PIRSF" id="PIRSF001235">
    <property type="entry name" value="Amidase_carbamoylase"/>
    <property type="match status" value="1"/>
</dbReference>
<dbReference type="InterPro" id="IPR010158">
    <property type="entry name" value="Amidase_Cbmase"/>
</dbReference>
<feature type="binding site" evidence="4">
    <location>
        <position position="288"/>
    </location>
    <ligand>
        <name>allantoate</name>
        <dbReference type="ChEBI" id="CHEBI:17536"/>
    </ligand>
</feature>
<evidence type="ECO:0000256" key="3">
    <source>
        <dbReference type="PIRSR" id="PIRSR001235-1"/>
    </source>
</evidence>
<dbReference type="GO" id="GO:0016813">
    <property type="term" value="F:hydrolase activity, acting on carbon-nitrogen (but not peptide) bonds, in linear amidines"/>
    <property type="evidence" value="ECO:0007669"/>
    <property type="project" value="InterPro"/>
</dbReference>
<dbReference type="InterPro" id="IPR002933">
    <property type="entry name" value="Peptidase_M20"/>
</dbReference>
<organism evidence="5 6">
    <name type="scientific">Candidatus Microbacterium phytovorans</name>
    <dbReference type="NCBI Taxonomy" id="3121374"/>
    <lineage>
        <taxon>Bacteria</taxon>
        <taxon>Bacillati</taxon>
        <taxon>Actinomycetota</taxon>
        <taxon>Actinomycetes</taxon>
        <taxon>Micrococcales</taxon>
        <taxon>Microbacteriaceae</taxon>
        <taxon>Microbacterium</taxon>
    </lineage>
</organism>
<comment type="cofactor">
    <cofactor evidence="3">
        <name>Zn(2+)</name>
        <dbReference type="ChEBI" id="CHEBI:29105"/>
    </cofactor>
    <text evidence="3">Binds 2 Zn(2+) ions per subunit.</text>
</comment>
<feature type="binding site" evidence="3">
    <location>
        <position position="91"/>
    </location>
    <ligand>
        <name>Zn(2+)</name>
        <dbReference type="ChEBI" id="CHEBI:29105"/>
        <label>2</label>
    </ligand>
</feature>
<dbReference type="SUPFAM" id="SSF53187">
    <property type="entry name" value="Zn-dependent exopeptidases"/>
    <property type="match status" value="1"/>
</dbReference>
<evidence type="ECO:0000313" key="6">
    <source>
        <dbReference type="Proteomes" id="UP001213972"/>
    </source>
</evidence>
<dbReference type="AlphaFoldDB" id="A0AAJ5W342"/>
<feature type="binding site" evidence="3">
    <location>
        <position position="370"/>
    </location>
    <ligand>
        <name>Zn(2+)</name>
        <dbReference type="ChEBI" id="CHEBI:29105"/>
        <label>2</label>
    </ligand>
</feature>
<dbReference type="NCBIfam" id="TIGR01879">
    <property type="entry name" value="hydantase"/>
    <property type="match status" value="1"/>
</dbReference>
<dbReference type="PANTHER" id="PTHR32494:SF5">
    <property type="entry name" value="ALLANTOATE AMIDOHYDROLASE"/>
    <property type="match status" value="1"/>
</dbReference>
<keyword evidence="3" id="KW-0862">Zinc</keyword>
<dbReference type="Pfam" id="PF01546">
    <property type="entry name" value="Peptidase_M20"/>
    <property type="match status" value="1"/>
</dbReference>
<feature type="binding site" evidence="3">
    <location>
        <position position="91"/>
    </location>
    <ligand>
        <name>Zn(2+)</name>
        <dbReference type="ChEBI" id="CHEBI:29105"/>
        <label>1</label>
    </ligand>
</feature>
<evidence type="ECO:0000256" key="2">
    <source>
        <dbReference type="ARBA" id="ARBA00022801"/>
    </source>
</evidence>
<protein>
    <submittedName>
        <fullName evidence="5">Allantoate amidohydrolase</fullName>
    </submittedName>
</protein>
<feature type="binding site" evidence="3">
    <location>
        <position position="80"/>
    </location>
    <ligand>
        <name>Zn(2+)</name>
        <dbReference type="ChEBI" id="CHEBI:29105"/>
        <label>1</label>
    </ligand>
</feature>
<feature type="binding site" evidence="3">
    <location>
        <position position="126"/>
    </location>
    <ligand>
        <name>Zn(2+)</name>
        <dbReference type="ChEBI" id="CHEBI:29105"/>
        <label>2</label>
    </ligand>
</feature>
<feature type="binding site" evidence="3">
    <location>
        <position position="191"/>
    </location>
    <ligand>
        <name>Zn(2+)</name>
        <dbReference type="ChEBI" id="CHEBI:29105"/>
        <label>1</label>
    </ligand>
</feature>
<dbReference type="SUPFAM" id="SSF55031">
    <property type="entry name" value="Bacterial exopeptidase dimerisation domain"/>
    <property type="match status" value="1"/>
</dbReference>
<feature type="binding site" evidence="4">
    <location>
        <position position="216"/>
    </location>
    <ligand>
        <name>allantoate</name>
        <dbReference type="ChEBI" id="CHEBI:17536"/>
    </ligand>
</feature>
<evidence type="ECO:0000313" key="5">
    <source>
        <dbReference type="EMBL" id="WEK13470.1"/>
    </source>
</evidence>